<dbReference type="InterPro" id="IPR036426">
    <property type="entry name" value="Bulb-type_lectin_dom_sf"/>
</dbReference>
<feature type="compositionally biased region" description="Basic and acidic residues" evidence="1">
    <location>
        <begin position="48"/>
        <end position="59"/>
    </location>
</feature>
<name>A0A7W7U7C5_9ACTN</name>
<evidence type="ECO:0000313" key="5">
    <source>
        <dbReference type="Proteomes" id="UP000582643"/>
    </source>
</evidence>
<dbReference type="SMART" id="SM00108">
    <property type="entry name" value="B_lectin"/>
    <property type="match status" value="1"/>
</dbReference>
<evidence type="ECO:0000256" key="2">
    <source>
        <dbReference type="SAM" id="SignalP"/>
    </source>
</evidence>
<proteinExistence type="predicted"/>
<dbReference type="InterPro" id="IPR001480">
    <property type="entry name" value="Bulb-type_lectin_dom"/>
</dbReference>
<feature type="signal peptide" evidence="2">
    <location>
        <begin position="1"/>
        <end position="29"/>
    </location>
</feature>
<dbReference type="Proteomes" id="UP000582643">
    <property type="component" value="Unassembled WGS sequence"/>
</dbReference>
<dbReference type="SUPFAM" id="SSF51110">
    <property type="entry name" value="alpha-D-mannose-specific plant lectins"/>
    <property type="match status" value="1"/>
</dbReference>
<accession>A0A7W7U7C5</accession>
<evidence type="ECO:0000256" key="1">
    <source>
        <dbReference type="SAM" id="MobiDB-lite"/>
    </source>
</evidence>
<feature type="region of interest" description="Disordered" evidence="1">
    <location>
        <begin position="29"/>
        <end position="72"/>
    </location>
</feature>
<dbReference type="AlphaFoldDB" id="A0A7W7U7C5"/>
<comment type="caution">
    <text evidence="4">The sequence shown here is derived from an EMBL/GenBank/DDBJ whole genome shotgun (WGS) entry which is preliminary data.</text>
</comment>
<keyword evidence="2" id="KW-0732">Signal</keyword>
<reference evidence="4 5" key="1">
    <citation type="submission" date="2020-08" db="EMBL/GenBank/DDBJ databases">
        <title>Genomic Encyclopedia of Type Strains, Phase III (KMG-III): the genomes of soil and plant-associated and newly described type strains.</title>
        <authorList>
            <person name="Whitman W."/>
        </authorList>
    </citation>
    <scope>NUCLEOTIDE SEQUENCE [LARGE SCALE GENOMIC DNA]</scope>
    <source>
        <strain evidence="4 5">SFB5A</strain>
    </source>
</reference>
<protein>
    <recommendedName>
        <fullName evidence="3">Bulb-type lectin domain-containing protein</fullName>
    </recommendedName>
</protein>
<organism evidence="4 5">
    <name type="scientific">Streptomyces nymphaeiformis</name>
    <dbReference type="NCBI Taxonomy" id="2663842"/>
    <lineage>
        <taxon>Bacteria</taxon>
        <taxon>Bacillati</taxon>
        <taxon>Actinomycetota</taxon>
        <taxon>Actinomycetes</taxon>
        <taxon>Kitasatosporales</taxon>
        <taxon>Streptomycetaceae</taxon>
        <taxon>Streptomyces</taxon>
    </lineage>
</organism>
<feature type="compositionally biased region" description="Low complexity" evidence="1">
    <location>
        <begin position="29"/>
        <end position="45"/>
    </location>
</feature>
<dbReference type="EMBL" id="JACHJY010000012">
    <property type="protein sequence ID" value="MBB4986249.1"/>
    <property type="molecule type" value="Genomic_DNA"/>
</dbReference>
<evidence type="ECO:0000313" key="4">
    <source>
        <dbReference type="EMBL" id="MBB4986249.1"/>
    </source>
</evidence>
<dbReference type="Gene3D" id="2.90.10.10">
    <property type="entry name" value="Bulb-type lectin domain"/>
    <property type="match status" value="2"/>
</dbReference>
<dbReference type="RefSeq" id="WP_184932715.1">
    <property type="nucleotide sequence ID" value="NZ_JACHJY010000012.1"/>
</dbReference>
<feature type="domain" description="Bulb-type lectin" evidence="3">
    <location>
        <begin position="115"/>
        <end position="231"/>
    </location>
</feature>
<dbReference type="PROSITE" id="PS50927">
    <property type="entry name" value="BULB_LECTIN"/>
    <property type="match status" value="1"/>
</dbReference>
<sequence length="238" mass="25190">MNLTRTALTAAALAAALCAPLATGAIAQAAPDTSQTTTHATTGTPHPGPDESARPKKGDTAVPTLPSAPLKGLPTLREAQTQGLLARPLTATGEVTAQAFPDDNCTTPPQGWGYHDYLAPGECLTPDTYIAVNTEPGGWYELWMQSDGNVVLYFHGAPFYTAKWQTGTRGSNASLWMQRDGNVVIYDGAGNPMWATGTNGCGDLGAWLRVQADTNLVLYTRDWTPIWARFGGPGSRPC</sequence>
<gene>
    <name evidence="4" type="ORF">GGE06_007216</name>
</gene>
<keyword evidence="5" id="KW-1185">Reference proteome</keyword>
<feature type="chain" id="PRO_5031123056" description="Bulb-type lectin domain-containing protein" evidence="2">
    <location>
        <begin position="30"/>
        <end position="238"/>
    </location>
</feature>
<evidence type="ECO:0000259" key="3">
    <source>
        <dbReference type="PROSITE" id="PS50927"/>
    </source>
</evidence>